<name>A0A0G4K5K4_9SPIR</name>
<evidence type="ECO:0000256" key="1">
    <source>
        <dbReference type="ARBA" id="ARBA00006525"/>
    </source>
</evidence>
<feature type="domain" description="DprA winged helix" evidence="5">
    <location>
        <begin position="365"/>
        <end position="418"/>
    </location>
</feature>
<keyword evidence="7" id="KW-1185">Reference proteome</keyword>
<proteinExistence type="inferred from homology"/>
<dbReference type="InterPro" id="IPR036390">
    <property type="entry name" value="WH_DNA-bd_sf"/>
</dbReference>
<dbReference type="GO" id="GO:0009294">
    <property type="term" value="P:DNA-mediated transformation"/>
    <property type="evidence" value="ECO:0007669"/>
    <property type="project" value="InterPro"/>
</dbReference>
<dbReference type="InterPro" id="IPR041614">
    <property type="entry name" value="DprA_WH"/>
</dbReference>
<evidence type="ECO:0000256" key="3">
    <source>
        <dbReference type="SAM" id="MobiDB-lite"/>
    </source>
</evidence>
<sequence>MNKNNDVKTYLIALNQIDKVGDKRISELINHYESVENIFDDKEENIKELLEKKFKSQIGNFDKNEILDKANTIVEKSNNYGIGILSLFDEDYPFNLKQIDNPPYILYYKGDLKKLRRNAIAIVGTREPTNESHKYSFELASKLSSLNISVVSGMAKGVDREAHLGAISSHINTVAVLGNGIDNVYPSENLQIYNKLSEKGLIVSEFEVGRKPDRMNFPRRNRIISGLSYAVVMVEAASKSGALITVDYALNQGRDVYIAPYDEKKSCYFGNHKLYKDGAKIAYNYMDILEDFDSIFSNDDDYVKMKLKYFEGGDIKSKSLKNDSIKSESNNSKEKKEIKKEEVKDKKEKKKNKISKQNDESIISTLQEDEALLYNIIKQNDKIHIDEVIEESKMKVQTVTSMLMQLEIKGIIKQLSGKYYTIEK</sequence>
<reference evidence="7" key="1">
    <citation type="submission" date="2015-04" db="EMBL/GenBank/DDBJ databases">
        <authorList>
            <person name="Mushtaq Mamoona"/>
        </authorList>
    </citation>
    <scope>NUCLEOTIDE SEQUENCE [LARGE SCALE GENOMIC DNA]</scope>
    <source>
        <strain evidence="7">AN4859/03</strain>
    </source>
</reference>
<feature type="domain" description="Smf/DprA SLOG" evidence="4">
    <location>
        <begin position="85"/>
        <end position="292"/>
    </location>
</feature>
<dbReference type="Proteomes" id="UP000043763">
    <property type="component" value="Unassembled WGS sequence"/>
</dbReference>
<evidence type="ECO:0000259" key="5">
    <source>
        <dbReference type="Pfam" id="PF17782"/>
    </source>
</evidence>
<evidence type="ECO:0000313" key="6">
    <source>
        <dbReference type="EMBL" id="CRF32201.1"/>
    </source>
</evidence>
<dbReference type="NCBIfam" id="TIGR00732">
    <property type="entry name" value="dprA"/>
    <property type="match status" value="1"/>
</dbReference>
<dbReference type="InterPro" id="IPR003488">
    <property type="entry name" value="DprA"/>
</dbReference>
<dbReference type="OrthoDB" id="9785707at2"/>
<feature type="compositionally biased region" description="Basic and acidic residues" evidence="3">
    <location>
        <begin position="321"/>
        <end position="346"/>
    </location>
</feature>
<dbReference type="PANTHER" id="PTHR43022:SF1">
    <property type="entry name" value="PROTEIN SMF"/>
    <property type="match status" value="1"/>
</dbReference>
<dbReference type="Pfam" id="PF02481">
    <property type="entry name" value="DNA_processg_A"/>
    <property type="match status" value="1"/>
</dbReference>
<accession>A0A0G4K5K4</accession>
<evidence type="ECO:0000256" key="2">
    <source>
        <dbReference type="SAM" id="Coils"/>
    </source>
</evidence>
<gene>
    <name evidence="6" type="ORF">BRSU_0643</name>
</gene>
<dbReference type="Gene3D" id="3.40.50.450">
    <property type="match status" value="1"/>
</dbReference>
<dbReference type="InterPro" id="IPR057666">
    <property type="entry name" value="DrpA_SLOG"/>
</dbReference>
<dbReference type="SUPFAM" id="SSF102405">
    <property type="entry name" value="MCP/YpsA-like"/>
    <property type="match status" value="1"/>
</dbReference>
<dbReference type="PANTHER" id="PTHR43022">
    <property type="entry name" value="PROTEIN SMF"/>
    <property type="match status" value="1"/>
</dbReference>
<dbReference type="EMBL" id="CVLB01000001">
    <property type="protein sequence ID" value="CRF32201.1"/>
    <property type="molecule type" value="Genomic_DNA"/>
</dbReference>
<keyword evidence="2" id="KW-0175">Coiled coil</keyword>
<comment type="similarity">
    <text evidence="1">Belongs to the DprA/Smf family.</text>
</comment>
<dbReference type="Gene3D" id="1.10.10.10">
    <property type="entry name" value="Winged helix-like DNA-binding domain superfamily/Winged helix DNA-binding domain"/>
    <property type="match status" value="1"/>
</dbReference>
<protein>
    <submittedName>
        <fullName evidence="6">DNA processing protein DprA</fullName>
    </submittedName>
</protein>
<evidence type="ECO:0000259" key="4">
    <source>
        <dbReference type="Pfam" id="PF02481"/>
    </source>
</evidence>
<feature type="coiled-coil region" evidence="2">
    <location>
        <begin position="25"/>
        <end position="52"/>
    </location>
</feature>
<dbReference type="InterPro" id="IPR036388">
    <property type="entry name" value="WH-like_DNA-bd_sf"/>
</dbReference>
<dbReference type="Pfam" id="PF17782">
    <property type="entry name" value="WHD_DprA"/>
    <property type="match status" value="1"/>
</dbReference>
<feature type="region of interest" description="Disordered" evidence="3">
    <location>
        <begin position="321"/>
        <end position="358"/>
    </location>
</feature>
<dbReference type="SUPFAM" id="SSF46785">
    <property type="entry name" value="Winged helix' DNA-binding domain"/>
    <property type="match status" value="1"/>
</dbReference>
<organism evidence="6 7">
    <name type="scientific">Brachyspira suanatina</name>
    <dbReference type="NCBI Taxonomy" id="381802"/>
    <lineage>
        <taxon>Bacteria</taxon>
        <taxon>Pseudomonadati</taxon>
        <taxon>Spirochaetota</taxon>
        <taxon>Spirochaetia</taxon>
        <taxon>Brachyspirales</taxon>
        <taxon>Brachyspiraceae</taxon>
        <taxon>Brachyspira</taxon>
    </lineage>
</organism>
<evidence type="ECO:0000313" key="7">
    <source>
        <dbReference type="Proteomes" id="UP000043763"/>
    </source>
</evidence>
<dbReference type="RefSeq" id="WP_048593754.1">
    <property type="nucleotide sequence ID" value="NZ_CVLB01000001.1"/>
</dbReference>
<dbReference type="AlphaFoldDB" id="A0A0G4K5K4"/>